<dbReference type="Pfam" id="PF14280">
    <property type="entry name" value="DUF4365"/>
    <property type="match status" value="1"/>
</dbReference>
<dbReference type="Gene3D" id="1.25.40.10">
    <property type="entry name" value="Tetratricopeptide repeat domain"/>
    <property type="match status" value="1"/>
</dbReference>
<protein>
    <recommendedName>
        <fullName evidence="1">DUF4365 domain-containing protein</fullName>
    </recommendedName>
</protein>
<dbReference type="RefSeq" id="WP_105004852.1">
    <property type="nucleotide sequence ID" value="NZ_CP025012.1"/>
</dbReference>
<evidence type="ECO:0000313" key="2">
    <source>
        <dbReference type="EMBL" id="AUW40616.1"/>
    </source>
</evidence>
<evidence type="ECO:0000313" key="3">
    <source>
        <dbReference type="Proteomes" id="UP000238523"/>
    </source>
</evidence>
<dbReference type="EMBL" id="CP025012">
    <property type="protein sequence ID" value="AUW40616.1"/>
    <property type="molecule type" value="Genomic_DNA"/>
</dbReference>
<dbReference type="AlphaFoldDB" id="A0A2K9YXA4"/>
<dbReference type="SUPFAM" id="SSF48452">
    <property type="entry name" value="TPR-like"/>
    <property type="match status" value="1"/>
</dbReference>
<proteinExistence type="predicted"/>
<name>A0A2K9YXA4_RHILE</name>
<reference evidence="2 3" key="1">
    <citation type="submission" date="2017-11" db="EMBL/GenBank/DDBJ databases">
        <title>Complete genome of Rhizobium leguminosarum Norway, an ineffective micro-symbiont.</title>
        <authorList>
            <person name="Hoffrichter A."/>
            <person name="Liang J."/>
            <person name="Brachmann A."/>
            <person name="Marin M."/>
        </authorList>
    </citation>
    <scope>NUCLEOTIDE SEQUENCE [LARGE SCALE GENOMIC DNA]</scope>
    <source>
        <strain evidence="2 3">Norway</strain>
    </source>
</reference>
<dbReference type="Proteomes" id="UP000238523">
    <property type="component" value="Chromosome"/>
</dbReference>
<gene>
    <name evidence="2" type="ORF">CUJ84_Chr000197</name>
</gene>
<evidence type="ECO:0000259" key="1">
    <source>
        <dbReference type="Pfam" id="PF14280"/>
    </source>
</evidence>
<feature type="domain" description="DUF4365" evidence="1">
    <location>
        <begin position="20"/>
        <end position="139"/>
    </location>
</feature>
<sequence>MPNRPRSHVIEDLAQAKFTLAVQPGWILRSKDRDYGVDWEAERLGENDSGTGDVFYVQSKATDVEASAQSVQIKTDRLRYLTSFEIPAMIVRYCVPKDTTYWMWANEALGQSKPDAETINIKFGEQHLWNDDTLKEIERTIPVLRAIKRSDPRTTFSLLLPDPMPAKVAISLGRICSRLSTSFHFIDQRSLRGVPIRLAFAEKEVTLSIERLASVKAEIDQDDFDALSNGVYYLLAALLETLDQIPQAAAVATLCLNETRTFLRDDLGAKAAIALLRNGNADEGTDLAILNGLHTSQGFGHTMFRLVLVSPIIPQDSTGEAADRFYNAAISACQLRGEGVGALRYSYANYLASKGRRSNAVAAFNATRKAEPDYWTRSYYLKELGGILFRSARYRASARAYQCAFTSDPTERTRFCLGDAELYAGNLQVSAEAFQPLAELGSSVGAEVRLKLALVKWAKNNGLKTVNDWAQLHSIRAVALPARDIINAFGAQLAITFILEDDIECWADAIFLAAMSGELGLIEDVMLVAAKRTHLEAYSSFKERRQDFLNRDELIAIELDRIALAYNEQVAHEHW</sequence>
<dbReference type="InterPro" id="IPR011990">
    <property type="entry name" value="TPR-like_helical_dom_sf"/>
</dbReference>
<accession>A0A2K9YXA4</accession>
<organism evidence="2 3">
    <name type="scientific">Rhizobium leguminosarum</name>
    <dbReference type="NCBI Taxonomy" id="384"/>
    <lineage>
        <taxon>Bacteria</taxon>
        <taxon>Pseudomonadati</taxon>
        <taxon>Pseudomonadota</taxon>
        <taxon>Alphaproteobacteria</taxon>
        <taxon>Hyphomicrobiales</taxon>
        <taxon>Rhizobiaceae</taxon>
        <taxon>Rhizobium/Agrobacterium group</taxon>
        <taxon>Rhizobium</taxon>
    </lineage>
</organism>
<dbReference type="InterPro" id="IPR025375">
    <property type="entry name" value="DUF4365"/>
</dbReference>